<keyword evidence="1" id="KW-0812">Transmembrane</keyword>
<feature type="transmembrane region" description="Helical" evidence="1">
    <location>
        <begin position="211"/>
        <end position="230"/>
    </location>
</feature>
<accession>A0A9X2MHG7</accession>
<dbReference type="AlphaFoldDB" id="A0A9X2MHG7"/>
<proteinExistence type="predicted"/>
<keyword evidence="3" id="KW-0378">Hydrolase</keyword>
<comment type="caution">
    <text evidence="3">The sequence shown here is derived from an EMBL/GenBank/DDBJ whole genome shotgun (WGS) entry which is preliminary data.</text>
</comment>
<gene>
    <name evidence="3" type="ORF">NSA58_15370</name>
</gene>
<name>A0A9X2MHG7_9FIRM</name>
<keyword evidence="4" id="KW-1185">Reference proteome</keyword>
<feature type="transmembrane region" description="Helical" evidence="1">
    <location>
        <begin position="156"/>
        <end position="173"/>
    </location>
</feature>
<dbReference type="EMBL" id="JANKBY010000256">
    <property type="protein sequence ID" value="MCR1824166.1"/>
    <property type="molecule type" value="Genomic_DNA"/>
</dbReference>
<keyword evidence="1" id="KW-1133">Transmembrane helix</keyword>
<evidence type="ECO:0000256" key="1">
    <source>
        <dbReference type="SAM" id="Phobius"/>
    </source>
</evidence>
<reference evidence="3" key="1">
    <citation type="submission" date="2022-07" db="EMBL/GenBank/DDBJ databases">
        <title>Enhanced cultured diversity of the mouse gut microbiota enables custom-made synthetic communities.</title>
        <authorList>
            <person name="Afrizal A."/>
        </authorList>
    </citation>
    <scope>NUCLEOTIDE SEQUENCE</scope>
    <source>
        <strain evidence="3">DSM 29186</strain>
    </source>
</reference>
<dbReference type="GO" id="GO:0080120">
    <property type="term" value="P:CAAX-box protein maturation"/>
    <property type="evidence" value="ECO:0007669"/>
    <property type="project" value="UniProtKB-ARBA"/>
</dbReference>
<organism evidence="3 4">
    <name type="scientific">Terrisporobacter muris</name>
    <dbReference type="NCBI Taxonomy" id="2963284"/>
    <lineage>
        <taxon>Bacteria</taxon>
        <taxon>Bacillati</taxon>
        <taxon>Bacillota</taxon>
        <taxon>Clostridia</taxon>
        <taxon>Peptostreptococcales</taxon>
        <taxon>Peptostreptococcaceae</taxon>
        <taxon>Terrisporobacter</taxon>
    </lineage>
</organism>
<dbReference type="GO" id="GO:0004175">
    <property type="term" value="F:endopeptidase activity"/>
    <property type="evidence" value="ECO:0007669"/>
    <property type="project" value="UniProtKB-ARBA"/>
</dbReference>
<feature type="transmembrane region" description="Helical" evidence="1">
    <location>
        <begin position="79"/>
        <end position="101"/>
    </location>
</feature>
<feature type="domain" description="CAAX prenyl protease 2/Lysostaphin resistance protein A-like" evidence="2">
    <location>
        <begin position="120"/>
        <end position="218"/>
    </location>
</feature>
<feature type="transmembrane region" description="Helical" evidence="1">
    <location>
        <begin position="12"/>
        <end position="29"/>
    </location>
</feature>
<keyword evidence="1" id="KW-0472">Membrane</keyword>
<feature type="transmembrane region" description="Helical" evidence="1">
    <location>
        <begin position="179"/>
        <end position="199"/>
    </location>
</feature>
<feature type="transmembrane region" description="Helical" evidence="1">
    <location>
        <begin position="41"/>
        <end position="58"/>
    </location>
</feature>
<keyword evidence="3" id="KW-0482">Metalloprotease</keyword>
<dbReference type="Pfam" id="PF02517">
    <property type="entry name" value="Rce1-like"/>
    <property type="match status" value="1"/>
</dbReference>
<protein>
    <submittedName>
        <fullName evidence="3">CPBP family intramembrane metalloprotease</fullName>
    </submittedName>
</protein>
<dbReference type="InterPro" id="IPR003675">
    <property type="entry name" value="Rce1/LyrA-like_dom"/>
</dbReference>
<keyword evidence="3" id="KW-0645">Protease</keyword>
<dbReference type="PROSITE" id="PS51257">
    <property type="entry name" value="PROKAR_LIPOPROTEIN"/>
    <property type="match status" value="1"/>
</dbReference>
<evidence type="ECO:0000313" key="3">
    <source>
        <dbReference type="EMBL" id="MCR1824166.1"/>
    </source>
</evidence>
<evidence type="ECO:0000259" key="2">
    <source>
        <dbReference type="Pfam" id="PF02517"/>
    </source>
</evidence>
<evidence type="ECO:0000313" key="4">
    <source>
        <dbReference type="Proteomes" id="UP001140817"/>
    </source>
</evidence>
<sequence>MKDESLNFKSNIILLVSLVIIGCVSMAFVDGVLSPNYMIKSIFKLIIFLLLPCIYYFKSNSIISLKNLFKINKEHIIKSIFLGVGVYILILLTYFTLGCLFDFSSVTNSLENNIGVNSRNFIFVALYISFINSLLEEIFFRGFAFITLKNISSKKVAYIFSSFTFSIYHVAMMTTWFDIILLILLIFSLFISGMFFNYLDDKNNNIYNSWFVHMFANFAINTIGFILFGII</sequence>
<dbReference type="Proteomes" id="UP001140817">
    <property type="component" value="Unassembled WGS sequence"/>
</dbReference>
<feature type="transmembrane region" description="Helical" evidence="1">
    <location>
        <begin position="121"/>
        <end position="144"/>
    </location>
</feature>
<dbReference type="GO" id="GO:0008237">
    <property type="term" value="F:metallopeptidase activity"/>
    <property type="evidence" value="ECO:0007669"/>
    <property type="project" value="UniProtKB-KW"/>
</dbReference>